<dbReference type="EMBL" id="ABDF02000001">
    <property type="protein sequence ID" value="EHK27270.1"/>
    <property type="molecule type" value="Genomic_DNA"/>
</dbReference>
<feature type="compositionally biased region" description="Basic and acidic residues" evidence="1">
    <location>
        <begin position="37"/>
        <end position="85"/>
    </location>
</feature>
<evidence type="ECO:0000313" key="2">
    <source>
        <dbReference type="EMBL" id="EHK27270.1"/>
    </source>
</evidence>
<protein>
    <submittedName>
        <fullName evidence="2">Uncharacterized protein</fullName>
    </submittedName>
</protein>
<evidence type="ECO:0000313" key="3">
    <source>
        <dbReference type="Proteomes" id="UP000007115"/>
    </source>
</evidence>
<dbReference type="InParanoid" id="G9MDX3"/>
<keyword evidence="3" id="KW-1185">Reference proteome</keyword>
<feature type="compositionally biased region" description="Basic and acidic residues" evidence="1">
    <location>
        <begin position="198"/>
        <end position="212"/>
    </location>
</feature>
<dbReference type="GeneID" id="25796443"/>
<gene>
    <name evidence="2" type="ORF">TRIVIDRAFT_63032</name>
</gene>
<reference evidence="2 3" key="1">
    <citation type="journal article" date="2011" name="Genome Biol.">
        <title>Comparative genome sequence analysis underscores mycoparasitism as the ancestral life style of Trichoderma.</title>
        <authorList>
            <person name="Kubicek C.P."/>
            <person name="Herrera-Estrella A."/>
            <person name="Seidl-Seiboth V."/>
            <person name="Martinez D.A."/>
            <person name="Druzhinina I.S."/>
            <person name="Thon M."/>
            <person name="Zeilinger S."/>
            <person name="Casas-Flores S."/>
            <person name="Horwitz B.A."/>
            <person name="Mukherjee P.K."/>
            <person name="Mukherjee M."/>
            <person name="Kredics L."/>
            <person name="Alcaraz L.D."/>
            <person name="Aerts A."/>
            <person name="Antal Z."/>
            <person name="Atanasova L."/>
            <person name="Cervantes-Badillo M.G."/>
            <person name="Challacombe J."/>
            <person name="Chertkov O."/>
            <person name="McCluskey K."/>
            <person name="Coulpier F."/>
            <person name="Deshpande N."/>
            <person name="von Doehren H."/>
            <person name="Ebbole D.J."/>
            <person name="Esquivel-Naranjo E.U."/>
            <person name="Fekete E."/>
            <person name="Flipphi M."/>
            <person name="Glaser F."/>
            <person name="Gomez-Rodriguez E.Y."/>
            <person name="Gruber S."/>
            <person name="Han C."/>
            <person name="Henrissat B."/>
            <person name="Hermosa R."/>
            <person name="Hernandez-Onate M."/>
            <person name="Karaffa L."/>
            <person name="Kosti I."/>
            <person name="Le Crom S."/>
            <person name="Lindquist E."/>
            <person name="Lucas S."/>
            <person name="Luebeck M."/>
            <person name="Luebeck P.S."/>
            <person name="Margeot A."/>
            <person name="Metz B."/>
            <person name="Misra M."/>
            <person name="Nevalainen H."/>
            <person name="Omann M."/>
            <person name="Packer N."/>
            <person name="Perrone G."/>
            <person name="Uresti-Rivera E.E."/>
            <person name="Salamov A."/>
            <person name="Schmoll M."/>
            <person name="Seiboth B."/>
            <person name="Shapiro H."/>
            <person name="Sukno S."/>
            <person name="Tamayo-Ramos J.A."/>
            <person name="Tisch D."/>
            <person name="Wiest A."/>
            <person name="Wilkinson H.H."/>
            <person name="Zhang M."/>
            <person name="Coutinho P.M."/>
            <person name="Kenerley C.M."/>
            <person name="Monte E."/>
            <person name="Baker S.E."/>
            <person name="Grigoriev I.V."/>
        </authorList>
    </citation>
    <scope>NUCLEOTIDE SEQUENCE [LARGE SCALE GENOMIC DNA]</scope>
    <source>
        <strain evidence="3">Gv29-8 / FGSC 10586</strain>
    </source>
</reference>
<dbReference type="HOGENOM" id="CLU_1230097_0_0_1"/>
<evidence type="ECO:0000256" key="1">
    <source>
        <dbReference type="SAM" id="MobiDB-lite"/>
    </source>
</evidence>
<feature type="region of interest" description="Disordered" evidence="1">
    <location>
        <begin position="33"/>
        <end position="89"/>
    </location>
</feature>
<proteinExistence type="predicted"/>
<dbReference type="Proteomes" id="UP000007115">
    <property type="component" value="Unassembled WGS sequence"/>
</dbReference>
<feature type="compositionally biased region" description="Polar residues" evidence="1">
    <location>
        <begin position="188"/>
        <end position="197"/>
    </location>
</feature>
<dbReference type="RefSeq" id="XP_013961476.1">
    <property type="nucleotide sequence ID" value="XM_014106001.1"/>
</dbReference>
<sequence length="225" mass="25215">MVNWRDGSGQGTLVRKSRDYSVRWGLFSCARHRRRAARQEPTNDKNRGKSTGRDEGDDERRTRAELQPCDAKESPRSRPAEERKGQRVAGCEAGRAGEGFGELCEAARSEQREGWTYRYELTARTMRIGRAVVAQEAKMSTVIPVGGLRKMSEVAQEQAQRKREAFWWMMYVRTGTEGCGARREADGTSLSCCTGSRQGREKRLCSGSKGKEQNGVQSKPTNSIS</sequence>
<feature type="compositionally biased region" description="Polar residues" evidence="1">
    <location>
        <begin position="214"/>
        <end position="225"/>
    </location>
</feature>
<comment type="caution">
    <text evidence="2">The sequence shown here is derived from an EMBL/GenBank/DDBJ whole genome shotgun (WGS) entry which is preliminary data.</text>
</comment>
<dbReference type="AlphaFoldDB" id="G9MDX3"/>
<feature type="region of interest" description="Disordered" evidence="1">
    <location>
        <begin position="180"/>
        <end position="225"/>
    </location>
</feature>
<name>G9MDX3_HYPVG</name>
<organism evidence="2 3">
    <name type="scientific">Hypocrea virens (strain Gv29-8 / FGSC 10586)</name>
    <name type="common">Gliocladium virens</name>
    <name type="synonym">Trichoderma virens</name>
    <dbReference type="NCBI Taxonomy" id="413071"/>
    <lineage>
        <taxon>Eukaryota</taxon>
        <taxon>Fungi</taxon>
        <taxon>Dikarya</taxon>
        <taxon>Ascomycota</taxon>
        <taxon>Pezizomycotina</taxon>
        <taxon>Sordariomycetes</taxon>
        <taxon>Hypocreomycetidae</taxon>
        <taxon>Hypocreales</taxon>
        <taxon>Hypocreaceae</taxon>
        <taxon>Trichoderma</taxon>
    </lineage>
</organism>
<accession>G9MDX3</accession>
<dbReference type="VEuPathDB" id="FungiDB:TRIVIDRAFT_63032"/>